<keyword evidence="5 7" id="KW-0472">Membrane</keyword>
<organism evidence="10 11">
    <name type="scientific">Mucilaginibacter frigoritolerans</name>
    <dbReference type="NCBI Taxonomy" id="652788"/>
    <lineage>
        <taxon>Bacteria</taxon>
        <taxon>Pseudomonadati</taxon>
        <taxon>Bacteroidota</taxon>
        <taxon>Sphingobacteriia</taxon>
        <taxon>Sphingobacteriales</taxon>
        <taxon>Sphingobacteriaceae</taxon>
        <taxon>Mucilaginibacter</taxon>
    </lineage>
</organism>
<evidence type="ECO:0000256" key="4">
    <source>
        <dbReference type="ARBA" id="ARBA00022692"/>
    </source>
</evidence>
<comment type="subcellular location">
    <subcellularLocation>
        <location evidence="1 7">Cell outer membrane</location>
        <topology evidence="1 7">Multi-pass membrane protein</topology>
    </subcellularLocation>
</comment>
<sequence>MYKKLKRFFCTHLGYIHKFLLIMKLTTIILIVTFLHVSAAGIAQKITYKNNSASLEQIFKEIRKQTGYNVLVSSNKIKDVQPQSVNFENASLNEVLDRALKGQPLTYNIEDKTILIRYQSVPNVSANVQPPISGKVVDSTGMPLPGASVKIKGTNIGQVTDVNGKFSLEAPLNSVLIISYIGFETREVIVKSNAEITIILSSSSNLQTVVVTALGIKKEERRVGYSITQVSGEEVSTTREPTFVNALAGKVAGLVVQTPPNGPGGSSRVILRGYSSFSGSNQPLYVIDGVPINSDTRENSNDPGKIYGGSDPGDGLNSINPDDIESISILKGASAAALYGGGAQAGVILITTKKGKKGAGVGITFNSNMVLEKMIPYDNLQTEYGRGYYGRTYTAADDTVGFFYGGLGNNSGDPPGWSWGAKIEGQPFLDIDGKIKPYVLQSAAQNFDRFYKIGITTTNSLALTKGYDDGSYRVSVSDTRDDSPTPGEGYERYNAVFTLNQDYGKRLHTSFKVDLSRVLRLNAPLERGDGRGSMGQSYPRIANTTDIRLLDAKDANGNFLSTYTANPYVELEKVRNDQTQNRVLTSGNITYDITNHFHFNFIAGLDYINTNGEFAVYPNNVTNNSGIYSTSSIQQQKTDVRSTLNYEDKFKDFTLNVLAGVESQNALQNSLALSGSNFVDASQLNFNNLKTINNPVQLHSPRYETNSVFASADLGYKNYLFLEITGRNDWYSALTSNLPNFKNYLFYPSTNLSFVFTDAFHIDPKVLSFGKLRASYGQTGSNPTPQATNLTYTSQGTLNGIPLSEVTNDSAPPDHLQPEVTTESEIGTELKFFGNRIGLDFDYYYKKSHNFLLPITLSNSTTFSSVYVNAGDMYNKGVELLLTGSPIKTQKFTWDVSLNMAKNKNMVTALAPGLGTGIDIYYNIEARVGYPLGSIFGSTYQKAPNGQIVYQPENSQTGDTGTPNSVIIAKNSGDNYLGSANPDWSGGITNTFTYKNFSFSFLIDGQFGGQVYEADAIWTNYFGNSKASLLGRDGTYIPNGVVNVGTATAPVYAKNTLPYSAYIQFNDNGNADKIIDQSNVFSRTFIKFRQVSLGYNIPKSILAKTFIRSATFSLIGRNLFYIKKDLPTFDPEASDSIGNGFGYDSGGSPVSRTYGFNLNVSF</sequence>
<dbReference type="InterPro" id="IPR023997">
    <property type="entry name" value="TonB-dep_OMP_SusC/RagA_CS"/>
</dbReference>
<dbReference type="Gene3D" id="2.170.130.10">
    <property type="entry name" value="TonB-dependent receptor, plug domain"/>
    <property type="match status" value="1"/>
</dbReference>
<keyword evidence="3 7" id="KW-1134">Transmembrane beta strand</keyword>
<dbReference type="Proteomes" id="UP000317010">
    <property type="component" value="Unassembled WGS sequence"/>
</dbReference>
<dbReference type="SUPFAM" id="SSF49464">
    <property type="entry name" value="Carboxypeptidase regulatory domain-like"/>
    <property type="match status" value="1"/>
</dbReference>
<dbReference type="Pfam" id="PF13715">
    <property type="entry name" value="CarbopepD_reg_2"/>
    <property type="match status" value="1"/>
</dbReference>
<evidence type="ECO:0000313" key="11">
    <source>
        <dbReference type="Proteomes" id="UP000317010"/>
    </source>
</evidence>
<dbReference type="SUPFAM" id="SSF56935">
    <property type="entry name" value="Porins"/>
    <property type="match status" value="1"/>
</dbReference>
<dbReference type="NCBIfam" id="TIGR04057">
    <property type="entry name" value="SusC_RagA_signa"/>
    <property type="match status" value="1"/>
</dbReference>
<comment type="caution">
    <text evidence="10">The sequence shown here is derived from an EMBL/GenBank/DDBJ whole genome shotgun (WGS) entry which is preliminary data.</text>
</comment>
<dbReference type="Gene3D" id="2.40.170.20">
    <property type="entry name" value="TonB-dependent receptor, beta-barrel domain"/>
    <property type="match status" value="1"/>
</dbReference>
<name>A0A562TWR8_9SPHI</name>
<evidence type="ECO:0000256" key="2">
    <source>
        <dbReference type="ARBA" id="ARBA00022448"/>
    </source>
</evidence>
<evidence type="ECO:0000256" key="3">
    <source>
        <dbReference type="ARBA" id="ARBA00022452"/>
    </source>
</evidence>
<dbReference type="Gene3D" id="3.55.50.30">
    <property type="match status" value="1"/>
</dbReference>
<dbReference type="InterPro" id="IPR037066">
    <property type="entry name" value="Plug_dom_sf"/>
</dbReference>
<keyword evidence="11" id="KW-1185">Reference proteome</keyword>
<dbReference type="InterPro" id="IPR039426">
    <property type="entry name" value="TonB-dep_rcpt-like"/>
</dbReference>
<protein>
    <submittedName>
        <fullName evidence="10">TonB-linked SusC/RagA family outer membrane protein</fullName>
    </submittedName>
</protein>
<dbReference type="InterPro" id="IPR011662">
    <property type="entry name" value="Secretin/TonB_short_N"/>
</dbReference>
<keyword evidence="6 7" id="KW-0998">Cell outer membrane</keyword>
<dbReference type="PROSITE" id="PS52016">
    <property type="entry name" value="TONB_DEPENDENT_REC_3"/>
    <property type="match status" value="1"/>
</dbReference>
<evidence type="ECO:0000259" key="9">
    <source>
        <dbReference type="SMART" id="SM00965"/>
    </source>
</evidence>
<keyword evidence="4 7" id="KW-0812">Transmembrane</keyword>
<feature type="domain" description="Secretin/TonB short N-terminal" evidence="9">
    <location>
        <begin position="68"/>
        <end position="119"/>
    </location>
</feature>
<reference evidence="10 11" key="1">
    <citation type="submission" date="2019-07" db="EMBL/GenBank/DDBJ databases">
        <title>Genomic Encyclopedia of Archaeal and Bacterial Type Strains, Phase II (KMG-II): from individual species to whole genera.</title>
        <authorList>
            <person name="Goeker M."/>
        </authorList>
    </citation>
    <scope>NUCLEOTIDE SEQUENCE [LARGE SCALE GENOMIC DNA]</scope>
    <source>
        <strain evidence="10 11">ATCC BAA-1854</strain>
    </source>
</reference>
<dbReference type="FunFam" id="2.60.40.1120:FF:000003">
    <property type="entry name" value="Outer membrane protein Omp121"/>
    <property type="match status" value="1"/>
</dbReference>
<dbReference type="InterPro" id="IPR008969">
    <property type="entry name" value="CarboxyPept-like_regulatory"/>
</dbReference>
<accession>A0A562TWR8</accession>
<evidence type="ECO:0000256" key="8">
    <source>
        <dbReference type="SAM" id="MobiDB-lite"/>
    </source>
</evidence>
<comment type="similarity">
    <text evidence="7">Belongs to the TonB-dependent receptor family.</text>
</comment>
<dbReference type="GO" id="GO:0009279">
    <property type="term" value="C:cell outer membrane"/>
    <property type="evidence" value="ECO:0007669"/>
    <property type="project" value="UniProtKB-SubCell"/>
</dbReference>
<dbReference type="EMBL" id="VLLI01000010">
    <property type="protein sequence ID" value="TWI97536.1"/>
    <property type="molecule type" value="Genomic_DNA"/>
</dbReference>
<keyword evidence="2 7" id="KW-0813">Transport</keyword>
<dbReference type="InterPro" id="IPR036942">
    <property type="entry name" value="Beta-barrel_TonB_sf"/>
</dbReference>
<evidence type="ECO:0000256" key="7">
    <source>
        <dbReference type="PROSITE-ProRule" id="PRU01360"/>
    </source>
</evidence>
<proteinExistence type="inferred from homology"/>
<dbReference type="AlphaFoldDB" id="A0A562TWR8"/>
<dbReference type="Gene3D" id="2.60.40.1120">
    <property type="entry name" value="Carboxypeptidase-like, regulatory domain"/>
    <property type="match status" value="1"/>
</dbReference>
<dbReference type="Pfam" id="PF07715">
    <property type="entry name" value="Plug"/>
    <property type="match status" value="1"/>
</dbReference>
<evidence type="ECO:0000313" key="10">
    <source>
        <dbReference type="EMBL" id="TWI97536.1"/>
    </source>
</evidence>
<dbReference type="SMART" id="SM00965">
    <property type="entry name" value="STN"/>
    <property type="match status" value="1"/>
</dbReference>
<evidence type="ECO:0000256" key="1">
    <source>
        <dbReference type="ARBA" id="ARBA00004571"/>
    </source>
</evidence>
<dbReference type="OrthoDB" id="9768177at2"/>
<feature type="region of interest" description="Disordered" evidence="8">
    <location>
        <begin position="294"/>
        <end position="313"/>
    </location>
</feature>
<gene>
    <name evidence="10" type="ORF">JN11_03355</name>
</gene>
<evidence type="ECO:0000256" key="6">
    <source>
        <dbReference type="ARBA" id="ARBA00023237"/>
    </source>
</evidence>
<dbReference type="NCBIfam" id="TIGR04056">
    <property type="entry name" value="OMP_RagA_SusC"/>
    <property type="match status" value="1"/>
</dbReference>
<dbReference type="Pfam" id="PF07660">
    <property type="entry name" value="STN"/>
    <property type="match status" value="1"/>
</dbReference>
<dbReference type="InterPro" id="IPR012910">
    <property type="entry name" value="Plug_dom"/>
</dbReference>
<evidence type="ECO:0000256" key="5">
    <source>
        <dbReference type="ARBA" id="ARBA00023136"/>
    </source>
</evidence>
<dbReference type="InterPro" id="IPR023996">
    <property type="entry name" value="TonB-dep_OMP_SusC/RagA"/>
</dbReference>